<sequence length="322" mass="34893">MRLYLLSFLLASALLASCNPEPSAGPRVALVGSSRFLSASRSSTVPGDTFSTRVFADKYDPNDADLSRLLITVEYIRSRNPYVYPSTGFEANDVPNDAGQLIFLDSVLTGEQQQSVAVQFQAGTRTTSGREIWRFKADDVDGESNEGGFTLRLRNADSLLTYHRYTTILPAPISYQSRSYISLLSGLALPSFSLRQHPENQSLIDLVYLPLPNGGRALATPQDPTFTNRSTFWTNRRATKLRATALDSAAFTAATTPAQLEAAFAAPNGTLITSTGALPSRGAGRVFAFQTADSPAKTGLVFVQSIITVPTPAIRMQVRITK</sequence>
<keyword evidence="3" id="KW-1185">Reference proteome</keyword>
<dbReference type="PROSITE" id="PS51257">
    <property type="entry name" value="PROKAR_LIPOPROTEIN"/>
    <property type="match status" value="1"/>
</dbReference>
<dbReference type="Proteomes" id="UP000664144">
    <property type="component" value="Unassembled WGS sequence"/>
</dbReference>
<feature type="chain" id="PRO_5037267165" description="DUF4270 family protein" evidence="1">
    <location>
        <begin position="19"/>
        <end position="322"/>
    </location>
</feature>
<evidence type="ECO:0008006" key="4">
    <source>
        <dbReference type="Google" id="ProtNLM"/>
    </source>
</evidence>
<proteinExistence type="predicted"/>
<dbReference type="AlphaFoldDB" id="A0A939F2G8"/>
<keyword evidence="1" id="KW-0732">Signal</keyword>
<evidence type="ECO:0000256" key="1">
    <source>
        <dbReference type="SAM" id="SignalP"/>
    </source>
</evidence>
<organism evidence="2 3">
    <name type="scientific">Hymenobacter telluris</name>
    <dbReference type="NCBI Taxonomy" id="2816474"/>
    <lineage>
        <taxon>Bacteria</taxon>
        <taxon>Pseudomonadati</taxon>
        <taxon>Bacteroidota</taxon>
        <taxon>Cytophagia</taxon>
        <taxon>Cytophagales</taxon>
        <taxon>Hymenobacteraceae</taxon>
        <taxon>Hymenobacter</taxon>
    </lineage>
</organism>
<dbReference type="RefSeq" id="WP_206986801.1">
    <property type="nucleotide sequence ID" value="NZ_JAFLQZ010000026.1"/>
</dbReference>
<protein>
    <recommendedName>
        <fullName evidence="4">DUF4270 family protein</fullName>
    </recommendedName>
</protein>
<dbReference type="EMBL" id="JAFLQZ010000026">
    <property type="protein sequence ID" value="MBO0360890.1"/>
    <property type="molecule type" value="Genomic_DNA"/>
</dbReference>
<gene>
    <name evidence="2" type="ORF">J0X19_23220</name>
</gene>
<accession>A0A939F2G8</accession>
<reference evidence="2" key="1">
    <citation type="submission" date="2021-03" db="EMBL/GenBank/DDBJ databases">
        <authorList>
            <person name="Kim M.K."/>
        </authorList>
    </citation>
    <scope>NUCLEOTIDE SEQUENCE</scope>
    <source>
        <strain evidence="2">BT186</strain>
    </source>
</reference>
<evidence type="ECO:0000313" key="2">
    <source>
        <dbReference type="EMBL" id="MBO0360890.1"/>
    </source>
</evidence>
<name>A0A939F2G8_9BACT</name>
<feature type="signal peptide" evidence="1">
    <location>
        <begin position="1"/>
        <end position="18"/>
    </location>
</feature>
<comment type="caution">
    <text evidence="2">The sequence shown here is derived from an EMBL/GenBank/DDBJ whole genome shotgun (WGS) entry which is preliminary data.</text>
</comment>
<evidence type="ECO:0000313" key="3">
    <source>
        <dbReference type="Proteomes" id="UP000664144"/>
    </source>
</evidence>